<dbReference type="CDD" id="cd15482">
    <property type="entry name" value="Sialidase_non-viral"/>
    <property type="match status" value="1"/>
</dbReference>
<dbReference type="KEGG" id="lcre:Pla8534_17450"/>
<dbReference type="Pfam" id="PF13088">
    <property type="entry name" value="BNR_2"/>
    <property type="match status" value="1"/>
</dbReference>
<evidence type="ECO:0000313" key="7">
    <source>
        <dbReference type="Proteomes" id="UP000317648"/>
    </source>
</evidence>
<accession>A0A518DQ36</accession>
<dbReference type="InterPro" id="IPR026856">
    <property type="entry name" value="Sialidase_fam"/>
</dbReference>
<keyword evidence="6" id="KW-0326">Glycosidase</keyword>
<dbReference type="PANTHER" id="PTHR10628:SF30">
    <property type="entry name" value="EXO-ALPHA-SIALIDASE"/>
    <property type="match status" value="1"/>
</dbReference>
<protein>
    <recommendedName>
        <fullName evidence="3">exo-alpha-sialidase</fullName>
        <ecNumber evidence="3">3.2.1.18</ecNumber>
    </recommendedName>
</protein>
<dbReference type="GO" id="GO:0004308">
    <property type="term" value="F:exo-alpha-sialidase activity"/>
    <property type="evidence" value="ECO:0007669"/>
    <property type="project" value="UniProtKB-EC"/>
</dbReference>
<evidence type="ECO:0000256" key="3">
    <source>
        <dbReference type="ARBA" id="ARBA00012733"/>
    </source>
</evidence>
<feature type="signal peptide" evidence="4">
    <location>
        <begin position="1"/>
        <end position="20"/>
    </location>
</feature>
<dbReference type="SUPFAM" id="SSF50939">
    <property type="entry name" value="Sialidases"/>
    <property type="match status" value="1"/>
</dbReference>
<evidence type="ECO:0000256" key="4">
    <source>
        <dbReference type="SAM" id="SignalP"/>
    </source>
</evidence>
<dbReference type="GO" id="GO:0016020">
    <property type="term" value="C:membrane"/>
    <property type="evidence" value="ECO:0007669"/>
    <property type="project" value="TreeGrafter"/>
</dbReference>
<dbReference type="InterPro" id="IPR011040">
    <property type="entry name" value="Sialidase"/>
</dbReference>
<dbReference type="OrthoDB" id="7294637at2"/>
<evidence type="ECO:0000259" key="5">
    <source>
        <dbReference type="Pfam" id="PF13088"/>
    </source>
</evidence>
<comment type="similarity">
    <text evidence="2">Belongs to the glycosyl hydrolase 33 family.</text>
</comment>
<keyword evidence="7" id="KW-1185">Reference proteome</keyword>
<evidence type="ECO:0000313" key="6">
    <source>
        <dbReference type="EMBL" id="QDU93959.1"/>
    </source>
</evidence>
<dbReference type="PANTHER" id="PTHR10628">
    <property type="entry name" value="SIALIDASE"/>
    <property type="match status" value="1"/>
</dbReference>
<keyword evidence="6" id="KW-0378">Hydrolase</keyword>
<dbReference type="RefSeq" id="WP_145051556.1">
    <property type="nucleotide sequence ID" value="NZ_CP036433.1"/>
</dbReference>
<dbReference type="InterPro" id="IPR036278">
    <property type="entry name" value="Sialidase_sf"/>
</dbReference>
<name>A0A518DQ36_9BACT</name>
<dbReference type="EMBL" id="CP036433">
    <property type="protein sequence ID" value="QDU93959.1"/>
    <property type="molecule type" value="Genomic_DNA"/>
</dbReference>
<feature type="domain" description="Sialidase" evidence="5">
    <location>
        <begin position="67"/>
        <end position="358"/>
    </location>
</feature>
<dbReference type="GO" id="GO:0005737">
    <property type="term" value="C:cytoplasm"/>
    <property type="evidence" value="ECO:0007669"/>
    <property type="project" value="TreeGrafter"/>
</dbReference>
<proteinExistence type="inferred from homology"/>
<dbReference type="Proteomes" id="UP000317648">
    <property type="component" value="Chromosome"/>
</dbReference>
<evidence type="ECO:0000256" key="1">
    <source>
        <dbReference type="ARBA" id="ARBA00000427"/>
    </source>
</evidence>
<dbReference type="GO" id="GO:0009313">
    <property type="term" value="P:oligosaccharide catabolic process"/>
    <property type="evidence" value="ECO:0007669"/>
    <property type="project" value="TreeGrafter"/>
</dbReference>
<comment type="catalytic activity">
    <reaction evidence="1">
        <text>Hydrolysis of alpha-(2-&gt;3)-, alpha-(2-&gt;6)-, alpha-(2-&gt;8)- glycosidic linkages of terminal sialic acid residues in oligosaccharides, glycoproteins, glycolipids, colominic acid and synthetic substrates.</text>
        <dbReference type="EC" id="3.2.1.18"/>
    </reaction>
</comment>
<reference evidence="6 7" key="1">
    <citation type="submission" date="2019-02" db="EMBL/GenBank/DDBJ databases">
        <title>Deep-cultivation of Planctomycetes and their phenomic and genomic characterization uncovers novel biology.</title>
        <authorList>
            <person name="Wiegand S."/>
            <person name="Jogler M."/>
            <person name="Boedeker C."/>
            <person name="Pinto D."/>
            <person name="Vollmers J."/>
            <person name="Rivas-Marin E."/>
            <person name="Kohn T."/>
            <person name="Peeters S.H."/>
            <person name="Heuer A."/>
            <person name="Rast P."/>
            <person name="Oberbeckmann S."/>
            <person name="Bunk B."/>
            <person name="Jeske O."/>
            <person name="Meyerdierks A."/>
            <person name="Storesund J.E."/>
            <person name="Kallscheuer N."/>
            <person name="Luecker S."/>
            <person name="Lage O.M."/>
            <person name="Pohl T."/>
            <person name="Merkel B.J."/>
            <person name="Hornburger P."/>
            <person name="Mueller R.-W."/>
            <person name="Bruemmer F."/>
            <person name="Labrenz M."/>
            <person name="Spormann A.M."/>
            <person name="Op den Camp H."/>
            <person name="Overmann J."/>
            <person name="Amann R."/>
            <person name="Jetten M.S.M."/>
            <person name="Mascher T."/>
            <person name="Medema M.H."/>
            <person name="Devos D.P."/>
            <person name="Kaster A.-K."/>
            <person name="Ovreas L."/>
            <person name="Rohde M."/>
            <person name="Galperin M.Y."/>
            <person name="Jogler C."/>
        </authorList>
    </citation>
    <scope>NUCLEOTIDE SEQUENCE [LARGE SCALE GENOMIC DNA]</scope>
    <source>
        <strain evidence="6 7">Pla85_3_4</strain>
    </source>
</reference>
<feature type="chain" id="PRO_5022239015" description="exo-alpha-sialidase" evidence="4">
    <location>
        <begin position="21"/>
        <end position="387"/>
    </location>
</feature>
<sequence length="387" mass="42404" precursor="true">MRTFLLAATCLLTASLLASGAEPEAVPFQTDVFEGGQGGYHAYRIPSLVTTPDGALLLFCEARKASLSDDGDIDLLMRRSEDGGRTWQEPQLLREEGGDAPVKFGNPTAVVDRETKVIWLAVNRDVLDPQGARGGGSLELLRSDDDGKTWSLPIDISAAIKRADWRHYAFGPGIGVQLEHGPHRGRLILSANYRTSFNKRTPSWSHILYSDDHGETWRRGGQLGQYTNECQVVETLAGGKSGLLFNARNHWGRAGSPEKSGHRLVARSQDGGATWADEAMDPALSDPPCQASLFRYSWPTAAAPGRILFANPAGPGRSHLTLRQSRDEGRTWPVAKVLCAESSAYSCITRLADGQVGVIFERDNYRKLTFVSFPLAWLDEPDSIDRK</sequence>
<dbReference type="AlphaFoldDB" id="A0A518DQ36"/>
<dbReference type="Gene3D" id="2.120.10.10">
    <property type="match status" value="1"/>
</dbReference>
<evidence type="ECO:0000256" key="2">
    <source>
        <dbReference type="ARBA" id="ARBA00009348"/>
    </source>
</evidence>
<dbReference type="GO" id="GO:0006689">
    <property type="term" value="P:ganglioside catabolic process"/>
    <property type="evidence" value="ECO:0007669"/>
    <property type="project" value="TreeGrafter"/>
</dbReference>
<dbReference type="EC" id="3.2.1.18" evidence="3"/>
<keyword evidence="4" id="KW-0732">Signal</keyword>
<organism evidence="6 7">
    <name type="scientific">Lignipirellula cremea</name>
    <dbReference type="NCBI Taxonomy" id="2528010"/>
    <lineage>
        <taxon>Bacteria</taxon>
        <taxon>Pseudomonadati</taxon>
        <taxon>Planctomycetota</taxon>
        <taxon>Planctomycetia</taxon>
        <taxon>Pirellulales</taxon>
        <taxon>Pirellulaceae</taxon>
        <taxon>Lignipirellula</taxon>
    </lineage>
</organism>
<gene>
    <name evidence="6" type="primary">nedA_1</name>
    <name evidence="6" type="ORF">Pla8534_17450</name>
</gene>